<evidence type="ECO:0000256" key="6">
    <source>
        <dbReference type="ARBA" id="ARBA00022989"/>
    </source>
</evidence>
<accession>A0A8H2M579</accession>
<dbReference type="InterPro" id="IPR044492">
    <property type="entry name" value="P_typ_ATPase_HD_dom"/>
</dbReference>
<dbReference type="NCBIfam" id="TIGR01525">
    <property type="entry name" value="ATPase-IB_hvy"/>
    <property type="match status" value="1"/>
</dbReference>
<keyword evidence="10" id="KW-0547">Nucleotide-binding</keyword>
<proteinExistence type="inferred from homology"/>
<keyword evidence="10" id="KW-1003">Cell membrane</keyword>
<keyword evidence="10" id="KW-0479">Metal-binding</keyword>
<dbReference type="SFLD" id="SFLDF00027">
    <property type="entry name" value="p-type_atpase"/>
    <property type="match status" value="1"/>
</dbReference>
<dbReference type="EC" id="7.2.2.21" evidence="8"/>
<dbReference type="PROSITE" id="PS00154">
    <property type="entry name" value="ATPASE_E1_E2"/>
    <property type="match status" value="1"/>
</dbReference>
<dbReference type="InterPro" id="IPR001757">
    <property type="entry name" value="P_typ_ATPase"/>
</dbReference>
<evidence type="ECO:0000256" key="7">
    <source>
        <dbReference type="ARBA" id="ARBA00023136"/>
    </source>
</evidence>
<dbReference type="AlphaFoldDB" id="A0A8H2M579"/>
<comment type="caution">
    <text evidence="12">The sequence shown here is derived from an EMBL/GenBank/DDBJ whole genome shotgun (WGS) entry which is preliminary data.</text>
</comment>
<dbReference type="SFLD" id="SFLDS00003">
    <property type="entry name" value="Haloacid_Dehalogenase"/>
    <property type="match status" value="1"/>
</dbReference>
<dbReference type="SUPFAM" id="SSF81653">
    <property type="entry name" value="Calcium ATPase, transduction domain A"/>
    <property type="match status" value="1"/>
</dbReference>
<evidence type="ECO:0000259" key="11">
    <source>
        <dbReference type="Pfam" id="PF00122"/>
    </source>
</evidence>
<dbReference type="PANTHER" id="PTHR48085">
    <property type="entry name" value="CADMIUM/ZINC-TRANSPORTING ATPASE HMA2-RELATED"/>
    <property type="match status" value="1"/>
</dbReference>
<evidence type="ECO:0000256" key="4">
    <source>
        <dbReference type="ARBA" id="ARBA00022692"/>
    </source>
</evidence>
<dbReference type="NCBIfam" id="TIGR01494">
    <property type="entry name" value="ATPase_P-type"/>
    <property type="match status" value="1"/>
</dbReference>
<dbReference type="GO" id="GO:0016887">
    <property type="term" value="F:ATP hydrolysis activity"/>
    <property type="evidence" value="ECO:0007669"/>
    <property type="project" value="InterPro"/>
</dbReference>
<dbReference type="GO" id="GO:0046872">
    <property type="term" value="F:metal ion binding"/>
    <property type="evidence" value="ECO:0007669"/>
    <property type="project" value="UniProtKB-KW"/>
</dbReference>
<evidence type="ECO:0000256" key="9">
    <source>
        <dbReference type="ARBA" id="ARBA00049338"/>
    </source>
</evidence>
<dbReference type="Pfam" id="PF00702">
    <property type="entry name" value="Hydrolase"/>
    <property type="match status" value="1"/>
</dbReference>
<gene>
    <name evidence="12" type="primary">cadA_1</name>
    <name evidence="12" type="ORF">NCTC13150_00873</name>
</gene>
<comment type="catalytic activity">
    <reaction evidence="9">
        <text>Cd(2+)(in) + ATP + H2O = Cd(2+)(out) + ADP + phosphate + H(+)</text>
        <dbReference type="Rhea" id="RHEA:12132"/>
        <dbReference type="ChEBI" id="CHEBI:15377"/>
        <dbReference type="ChEBI" id="CHEBI:15378"/>
        <dbReference type="ChEBI" id="CHEBI:30616"/>
        <dbReference type="ChEBI" id="CHEBI:43474"/>
        <dbReference type="ChEBI" id="CHEBI:48775"/>
        <dbReference type="ChEBI" id="CHEBI:456216"/>
        <dbReference type="EC" id="7.2.2.21"/>
    </reaction>
</comment>
<dbReference type="GO" id="GO:0005524">
    <property type="term" value="F:ATP binding"/>
    <property type="evidence" value="ECO:0007669"/>
    <property type="project" value="UniProtKB-UniRule"/>
</dbReference>
<dbReference type="PRINTS" id="PR00119">
    <property type="entry name" value="CATATPASE"/>
</dbReference>
<name>A0A8H2M579_9FIRM</name>
<evidence type="ECO:0000256" key="2">
    <source>
        <dbReference type="ARBA" id="ARBA00006024"/>
    </source>
</evidence>
<reference evidence="12 13" key="1">
    <citation type="submission" date="2019-02" db="EMBL/GenBank/DDBJ databases">
        <authorList>
            <consortium name="Pathogen Informatics"/>
        </authorList>
    </citation>
    <scope>NUCLEOTIDE SEQUENCE [LARGE SCALE GENOMIC DNA]</scope>
    <source>
        <strain evidence="12 13">3012STDY7089603</strain>
    </source>
</reference>
<evidence type="ECO:0000256" key="3">
    <source>
        <dbReference type="ARBA" id="ARBA00022539"/>
    </source>
</evidence>
<keyword evidence="10" id="KW-0067">ATP-binding</keyword>
<keyword evidence="12" id="KW-0378">Hydrolase</keyword>
<evidence type="ECO:0000256" key="8">
    <source>
        <dbReference type="ARBA" id="ARBA00039103"/>
    </source>
</evidence>
<dbReference type="RefSeq" id="WP_131748952.1">
    <property type="nucleotide sequence ID" value="NZ_CAACYI010000001.1"/>
</dbReference>
<sequence>MDISIAHRIPGRCRLISNKLYSINFLDKLSYLLDKNDQILTYKIYKKNSSISLEYKEEDFPSICRYLLSLKEETIDQTVIDDQNFLSLEENDLFDIVRDSFETRLLIRLLPMPIRTVLTLYKSGAFIKSGLKSLWNRRLSVDVLDMTAISVSMLSGDFATASSIMFLLGLGEDLEEWTLKKSKQNLTKSLAIQVDKVFVKDGHEKIIKSLDDVEIGDAVYVNMGSVIPVDGKVIDGLGLVNQSSFTGESEPVKVTKNKTVFAGTVLEEGQLLIETTKKHNETRLNYIIDLINSSEENKALAQLNAENKADGLVKYSFLGAGITYLLTRNFTAAKAFLMVDFSCALKLTMPIAVMKAMNQASDNNVLVKGGKYLEDLAKADTIIFDKTGTLTKSEPMVEKIITFNPDYDERDCLRIAACLEEHFPHSIANAVVNKAHEENVKHEEMHSEPEYIVAHGISAYIGKQKALIGSAHFIFDDEGVRLNAEDQSLIDELKEEYSLLYLALDNELISVLCISDPLRSDAKETVDQLRDLGFKHIVMLTGDAENAARSVAQQLSLDEYQSQVLPEDKANCIKSMKAKGHTVVMIGDGINDSVALSMADVGISMHKGADIAKEISDIAIGTDELYSLVNVVKLGRSMLKRMKADHQEIMLVNSSLIALGAFNIISNTTSSFLHNTSTVMIAGNNMKDYIYEE</sequence>
<dbReference type="InterPro" id="IPR018303">
    <property type="entry name" value="ATPase_P-typ_P_site"/>
</dbReference>
<dbReference type="Gene3D" id="3.40.1110.10">
    <property type="entry name" value="Calcium-transporting ATPase, cytoplasmic domain N"/>
    <property type="match status" value="1"/>
</dbReference>
<evidence type="ECO:0000313" key="12">
    <source>
        <dbReference type="EMBL" id="VFB16351.1"/>
    </source>
</evidence>
<dbReference type="GO" id="GO:0005886">
    <property type="term" value="C:plasma membrane"/>
    <property type="evidence" value="ECO:0007669"/>
    <property type="project" value="UniProtKB-SubCell"/>
</dbReference>
<dbReference type="InterPro" id="IPR059000">
    <property type="entry name" value="ATPase_P-type_domA"/>
</dbReference>
<dbReference type="InterPro" id="IPR023299">
    <property type="entry name" value="ATPase_P-typ_cyto_dom_N"/>
</dbReference>
<dbReference type="InterPro" id="IPR051014">
    <property type="entry name" value="Cation_Transport_ATPase_IB"/>
</dbReference>
<evidence type="ECO:0000256" key="1">
    <source>
        <dbReference type="ARBA" id="ARBA00004141"/>
    </source>
</evidence>
<dbReference type="SUPFAM" id="SSF56784">
    <property type="entry name" value="HAD-like"/>
    <property type="match status" value="1"/>
</dbReference>
<evidence type="ECO:0000313" key="13">
    <source>
        <dbReference type="Proteomes" id="UP000377798"/>
    </source>
</evidence>
<keyword evidence="7" id="KW-0472">Membrane</keyword>
<protein>
    <recommendedName>
        <fullName evidence="8">Cd(2+)-exporting ATPase</fullName>
        <ecNumber evidence="8">7.2.2.21</ecNumber>
    </recommendedName>
</protein>
<dbReference type="InterPro" id="IPR008250">
    <property type="entry name" value="ATPase_P-typ_transduc_dom_A_sf"/>
</dbReference>
<dbReference type="Gene3D" id="3.40.50.1000">
    <property type="entry name" value="HAD superfamily/HAD-like"/>
    <property type="match status" value="1"/>
</dbReference>
<dbReference type="Proteomes" id="UP000377798">
    <property type="component" value="Unassembled WGS sequence"/>
</dbReference>
<keyword evidence="3" id="KW-0104">Cadmium</keyword>
<dbReference type="InterPro" id="IPR023214">
    <property type="entry name" value="HAD_sf"/>
</dbReference>
<dbReference type="SFLD" id="SFLDG00002">
    <property type="entry name" value="C1.7:_P-type_atpase_like"/>
    <property type="match status" value="1"/>
</dbReference>
<keyword evidence="5" id="KW-1278">Translocase</keyword>
<dbReference type="Gene3D" id="2.70.150.10">
    <property type="entry name" value="Calcium-transporting ATPase, cytoplasmic transduction domain A"/>
    <property type="match status" value="1"/>
</dbReference>
<feature type="domain" description="P-type ATPase A" evidence="11">
    <location>
        <begin position="199"/>
        <end position="291"/>
    </location>
</feature>
<comment type="similarity">
    <text evidence="2 10">Belongs to the cation transport ATPase (P-type) (TC 3.A.3) family. Type IB subfamily.</text>
</comment>
<keyword evidence="13" id="KW-1185">Reference proteome</keyword>
<keyword evidence="6" id="KW-1133">Transmembrane helix</keyword>
<dbReference type="InterPro" id="IPR036412">
    <property type="entry name" value="HAD-like_sf"/>
</dbReference>
<comment type="subcellular location">
    <subcellularLocation>
        <location evidence="10">Cell membrane</location>
    </subcellularLocation>
    <subcellularLocation>
        <location evidence="1">Membrane</location>
        <topology evidence="1">Multi-pass membrane protein</topology>
    </subcellularLocation>
</comment>
<dbReference type="PROSITE" id="PS01229">
    <property type="entry name" value="COF_2"/>
    <property type="match status" value="1"/>
</dbReference>
<evidence type="ECO:0000256" key="5">
    <source>
        <dbReference type="ARBA" id="ARBA00022967"/>
    </source>
</evidence>
<dbReference type="EMBL" id="CAACYI010000001">
    <property type="protein sequence ID" value="VFB16351.1"/>
    <property type="molecule type" value="Genomic_DNA"/>
</dbReference>
<keyword evidence="4" id="KW-0812">Transmembrane</keyword>
<dbReference type="InterPro" id="IPR027256">
    <property type="entry name" value="P-typ_ATPase_IB"/>
</dbReference>
<organism evidence="12 13">
    <name type="scientific">Urinicoccus massiliensis</name>
    <dbReference type="NCBI Taxonomy" id="1723382"/>
    <lineage>
        <taxon>Bacteria</taxon>
        <taxon>Bacillati</taxon>
        <taxon>Bacillota</taxon>
        <taxon>Tissierellia</taxon>
        <taxon>Tissierellales</taxon>
        <taxon>Peptoniphilaceae</taxon>
        <taxon>Urinicoccus</taxon>
    </lineage>
</organism>
<dbReference type="Pfam" id="PF00122">
    <property type="entry name" value="E1-E2_ATPase"/>
    <property type="match status" value="1"/>
</dbReference>
<dbReference type="PANTHER" id="PTHR48085:SF5">
    <property type="entry name" value="CADMIUM_ZINC-TRANSPORTING ATPASE HMA4-RELATED"/>
    <property type="match status" value="1"/>
</dbReference>
<evidence type="ECO:0000256" key="10">
    <source>
        <dbReference type="RuleBase" id="RU362081"/>
    </source>
</evidence>
<dbReference type="GO" id="GO:0008551">
    <property type="term" value="F:P-type cadmium transporter activity"/>
    <property type="evidence" value="ECO:0007669"/>
    <property type="project" value="UniProtKB-EC"/>
</dbReference>